<keyword evidence="4" id="KW-1185">Reference proteome</keyword>
<protein>
    <submittedName>
        <fullName evidence="3">VWA domain-containing protein</fullName>
    </submittedName>
</protein>
<feature type="region of interest" description="Disordered" evidence="1">
    <location>
        <begin position="233"/>
        <end position="264"/>
    </location>
</feature>
<dbReference type="Proteomes" id="UP001617669">
    <property type="component" value="Unassembled WGS sequence"/>
</dbReference>
<evidence type="ECO:0000256" key="1">
    <source>
        <dbReference type="SAM" id="MobiDB-lite"/>
    </source>
</evidence>
<dbReference type="Gene3D" id="3.40.50.410">
    <property type="entry name" value="von Willebrand factor, type A domain"/>
    <property type="match status" value="1"/>
</dbReference>
<dbReference type="RefSeq" id="WP_400877744.1">
    <property type="nucleotide sequence ID" value="NZ_JBIWXY010000001.1"/>
</dbReference>
<keyword evidence="2" id="KW-0472">Membrane</keyword>
<name>A0ABW8GH12_9PROT</name>
<evidence type="ECO:0000313" key="3">
    <source>
        <dbReference type="EMBL" id="MFJ5444658.1"/>
    </source>
</evidence>
<feature type="transmembrane region" description="Helical" evidence="2">
    <location>
        <begin position="312"/>
        <end position="334"/>
    </location>
</feature>
<keyword evidence="2" id="KW-1133">Transmembrane helix</keyword>
<evidence type="ECO:0000256" key="2">
    <source>
        <dbReference type="SAM" id="Phobius"/>
    </source>
</evidence>
<dbReference type="EMBL" id="JBIWXY010000001">
    <property type="protein sequence ID" value="MFJ5444658.1"/>
    <property type="molecule type" value="Genomic_DNA"/>
</dbReference>
<accession>A0ABW8GH12</accession>
<comment type="caution">
    <text evidence="3">The sequence shown here is derived from an EMBL/GenBank/DDBJ whole genome shotgun (WGS) entry which is preliminary data.</text>
</comment>
<sequence length="343" mass="38838">MILQHWKLSRLDLRGRMMLASVILLSVTMLSPHATLPRRVFDWFFVLDITQSMNVRDYTLDGKSISRLELSKKAMREALRDLPCGSTVALGMFTERGAQNIVRPLEVCAHFSALDQTIDHMDWRMAWAADSFITHGVLSGIELSAKLGPDVHLAFFTDGHQAPPSNPDYLPKFEGKPGEVGGILVGTGKEELSRIPKLDEHDNIIGYWELEEVMRFATFGMFTSKSVHDMEKDMEVEEDDDGLNRRNASHGRNPAEDTKANLSGLNEKELKQLAETTGLKYKRLDSPHGFASDATATSMATWRSGKTDLRPWFALPALLLILAFFMPPRFFDFVQQHLRFKKR</sequence>
<proteinExistence type="predicted"/>
<reference evidence="3 4" key="1">
    <citation type="submission" date="2024-11" db="EMBL/GenBank/DDBJ databases">
        <authorList>
            <person name="Kaparullina E.N."/>
            <person name="Delegan Y.A."/>
            <person name="Doronina N.V."/>
        </authorList>
    </citation>
    <scope>NUCLEOTIDE SEQUENCE [LARGE SCALE GENOMIC DNA]</scope>
    <source>
        <strain evidence="3 4">7sh_L</strain>
    </source>
</reference>
<gene>
    <name evidence="3" type="ORF">ACIKP9_00290</name>
</gene>
<evidence type="ECO:0000313" key="4">
    <source>
        <dbReference type="Proteomes" id="UP001617669"/>
    </source>
</evidence>
<dbReference type="SUPFAM" id="SSF53300">
    <property type="entry name" value="vWA-like"/>
    <property type="match status" value="1"/>
</dbReference>
<dbReference type="InterPro" id="IPR036465">
    <property type="entry name" value="vWFA_dom_sf"/>
</dbReference>
<keyword evidence="2" id="KW-0812">Transmembrane</keyword>
<organism evidence="3 4">
    <name type="scientific">Methylobacillus methanolivorans</name>
    <dbReference type="NCBI Taxonomy" id="1848927"/>
    <lineage>
        <taxon>Bacteria</taxon>
        <taxon>Pseudomonadati</taxon>
        <taxon>Pseudomonadota</taxon>
        <taxon>Betaproteobacteria</taxon>
        <taxon>Nitrosomonadales</taxon>
        <taxon>Methylophilaceae</taxon>
        <taxon>Methylobacillus</taxon>
    </lineage>
</organism>